<evidence type="ECO:0000256" key="1">
    <source>
        <dbReference type="SAM" id="Coils"/>
    </source>
</evidence>
<feature type="coiled-coil region" evidence="1">
    <location>
        <begin position="42"/>
        <end position="69"/>
    </location>
</feature>
<name>A0A7L5DSZ9_9BACT</name>
<evidence type="ECO:0000313" key="2">
    <source>
        <dbReference type="EMBL" id="QJD81556.1"/>
    </source>
</evidence>
<keyword evidence="1" id="KW-0175">Coiled coil</keyword>
<keyword evidence="2" id="KW-0614">Plasmid</keyword>
<dbReference type="RefSeq" id="WP_169553574.1">
    <property type="nucleotide sequence ID" value="NZ_CP051678.1"/>
</dbReference>
<protein>
    <submittedName>
        <fullName evidence="2">Uncharacterized protein</fullName>
    </submittedName>
</protein>
<dbReference type="AlphaFoldDB" id="A0A7L5DSZ9"/>
<evidence type="ECO:0000313" key="3">
    <source>
        <dbReference type="Proteomes" id="UP000501128"/>
    </source>
</evidence>
<dbReference type="KEGG" id="srho:HH216_24625"/>
<accession>A0A7L5DSZ9</accession>
<dbReference type="EMBL" id="CP051678">
    <property type="protein sequence ID" value="QJD81556.1"/>
    <property type="molecule type" value="Genomic_DNA"/>
</dbReference>
<keyword evidence="3" id="KW-1185">Reference proteome</keyword>
<proteinExistence type="predicted"/>
<sequence length="80" mass="9176">MQSNQAIDLQAMAIRLLYEKEQETMRLLTLVQNPYQALLAQHQQQQALIAQQQQSINQLEAELRACRSAQQQAFGLVHTN</sequence>
<gene>
    <name evidence="2" type="ORF">HH216_24625</name>
</gene>
<reference evidence="2 3" key="1">
    <citation type="submission" date="2020-04" db="EMBL/GenBank/DDBJ databases">
        <title>Genome sequencing of novel species.</title>
        <authorList>
            <person name="Heo J."/>
            <person name="Kim S.-J."/>
            <person name="Kim J.-S."/>
            <person name="Hong S.-B."/>
            <person name="Kwon S.-W."/>
        </authorList>
    </citation>
    <scope>NUCLEOTIDE SEQUENCE [LARGE SCALE GENOMIC DNA]</scope>
    <source>
        <strain evidence="2 3">CJU-R4</strain>
        <plasmid evidence="2 3">unnamed1</plasmid>
    </source>
</reference>
<organism evidence="2 3">
    <name type="scientific">Spirosoma rhododendri</name>
    <dbReference type="NCBI Taxonomy" id="2728024"/>
    <lineage>
        <taxon>Bacteria</taxon>
        <taxon>Pseudomonadati</taxon>
        <taxon>Bacteroidota</taxon>
        <taxon>Cytophagia</taxon>
        <taxon>Cytophagales</taxon>
        <taxon>Cytophagaceae</taxon>
        <taxon>Spirosoma</taxon>
    </lineage>
</organism>
<dbReference type="Proteomes" id="UP000501128">
    <property type="component" value="Plasmid unnamed1"/>
</dbReference>
<geneLocation type="plasmid" evidence="2 3">
    <name>unnamed1</name>
</geneLocation>